<feature type="domain" description="YqgF/RNase H-like" evidence="6">
    <location>
        <begin position="15"/>
        <end position="114"/>
    </location>
</feature>
<dbReference type="EMBL" id="JAECVW010000001">
    <property type="protein sequence ID" value="MBH8593917.1"/>
    <property type="molecule type" value="Genomic_DNA"/>
</dbReference>
<evidence type="ECO:0000313" key="8">
    <source>
        <dbReference type="Proteomes" id="UP000633619"/>
    </source>
</evidence>
<dbReference type="InterPro" id="IPR006641">
    <property type="entry name" value="YqgF/RNaseH-like_dom"/>
</dbReference>
<dbReference type="CDD" id="cd16964">
    <property type="entry name" value="YqgF"/>
    <property type="match status" value="1"/>
</dbReference>
<dbReference type="PANTHER" id="PTHR33317">
    <property type="entry name" value="POLYNUCLEOTIDYL TRANSFERASE, RIBONUCLEASE H-LIKE SUPERFAMILY PROTEIN"/>
    <property type="match status" value="1"/>
</dbReference>
<keyword evidence="3 5" id="KW-0540">Nuclease</keyword>
<evidence type="ECO:0000256" key="5">
    <source>
        <dbReference type="HAMAP-Rule" id="MF_00651"/>
    </source>
</evidence>
<organism evidence="7 8">
    <name type="scientific">Thermoactinomyces intermedius</name>
    <dbReference type="NCBI Taxonomy" id="2024"/>
    <lineage>
        <taxon>Bacteria</taxon>
        <taxon>Bacillati</taxon>
        <taxon>Bacillota</taxon>
        <taxon>Bacilli</taxon>
        <taxon>Bacillales</taxon>
        <taxon>Thermoactinomycetaceae</taxon>
        <taxon>Thermoactinomyces</taxon>
    </lineage>
</organism>
<dbReference type="EC" id="3.1.-.-" evidence="5"/>
<dbReference type="AlphaFoldDB" id="A0A8I1A9P2"/>
<dbReference type="SMART" id="SM00732">
    <property type="entry name" value="YqgFc"/>
    <property type="match status" value="1"/>
</dbReference>
<comment type="caution">
    <text evidence="7">The sequence shown here is derived from an EMBL/GenBank/DDBJ whole genome shotgun (WGS) entry which is preliminary data.</text>
</comment>
<sequence length="152" mass="17319">MDLDEFSSKHIDDFPRILGLDAGDRRIGVAVSDALGLTAQGVKVIDRKNSNWLQELDQLVEQYQIKELVVGFPRNMNGTVGPRGELSRQLAEELKKRYGYPVHLWDERLSTAAAERTLIDADLSRRKRKKVVDQLAATWILQGYLDAKRRQS</sequence>
<gene>
    <name evidence="7" type="primary">ruvX</name>
    <name evidence="7" type="ORF">I8U20_01075</name>
</gene>
<accession>A0A8I1A9P2</accession>
<evidence type="ECO:0000256" key="1">
    <source>
        <dbReference type="ARBA" id="ARBA00022490"/>
    </source>
</evidence>
<proteinExistence type="inferred from homology"/>
<protein>
    <recommendedName>
        <fullName evidence="5">Putative pre-16S rRNA nuclease</fullName>
        <ecNumber evidence="5">3.1.-.-</ecNumber>
    </recommendedName>
</protein>
<keyword evidence="1 5" id="KW-0963">Cytoplasm</keyword>
<reference evidence="7 8" key="1">
    <citation type="submission" date="2020-12" db="EMBL/GenBank/DDBJ databases">
        <title>WGS of Thermoactinomyces spp.</title>
        <authorList>
            <person name="Cheng K."/>
        </authorList>
    </citation>
    <scope>NUCLEOTIDE SEQUENCE [LARGE SCALE GENOMIC DNA]</scope>
    <source>
        <strain evidence="8">CICC 10671\DSM 43846</strain>
    </source>
</reference>
<dbReference type="GO" id="GO:0016788">
    <property type="term" value="F:hydrolase activity, acting on ester bonds"/>
    <property type="evidence" value="ECO:0007669"/>
    <property type="project" value="UniProtKB-UniRule"/>
</dbReference>
<evidence type="ECO:0000259" key="6">
    <source>
        <dbReference type="SMART" id="SM00732"/>
    </source>
</evidence>
<dbReference type="Proteomes" id="UP000633619">
    <property type="component" value="Unassembled WGS sequence"/>
</dbReference>
<dbReference type="HAMAP" id="MF_00651">
    <property type="entry name" value="Nuclease_YqgF"/>
    <property type="match status" value="1"/>
</dbReference>
<keyword evidence="2 5" id="KW-0690">Ribosome biogenesis</keyword>
<dbReference type="RefSeq" id="WP_181731027.1">
    <property type="nucleotide sequence ID" value="NZ_JACEIR010000001.1"/>
</dbReference>
<comment type="subcellular location">
    <subcellularLocation>
        <location evidence="5">Cytoplasm</location>
    </subcellularLocation>
</comment>
<evidence type="ECO:0000256" key="4">
    <source>
        <dbReference type="ARBA" id="ARBA00022801"/>
    </source>
</evidence>
<dbReference type="Pfam" id="PF03652">
    <property type="entry name" value="RuvX"/>
    <property type="match status" value="1"/>
</dbReference>
<keyword evidence="4 5" id="KW-0378">Hydrolase</keyword>
<dbReference type="SUPFAM" id="SSF53098">
    <property type="entry name" value="Ribonuclease H-like"/>
    <property type="match status" value="1"/>
</dbReference>
<evidence type="ECO:0000313" key="7">
    <source>
        <dbReference type="EMBL" id="MBH8593917.1"/>
    </source>
</evidence>
<dbReference type="PANTHER" id="PTHR33317:SF4">
    <property type="entry name" value="POLYNUCLEOTIDYL TRANSFERASE, RIBONUCLEASE H-LIKE SUPERFAMILY PROTEIN"/>
    <property type="match status" value="1"/>
</dbReference>
<dbReference type="GO" id="GO:0005829">
    <property type="term" value="C:cytosol"/>
    <property type="evidence" value="ECO:0007669"/>
    <property type="project" value="TreeGrafter"/>
</dbReference>
<keyword evidence="8" id="KW-1185">Reference proteome</keyword>
<comment type="similarity">
    <text evidence="5">Belongs to the YqgF HJR family.</text>
</comment>
<dbReference type="InterPro" id="IPR012337">
    <property type="entry name" value="RNaseH-like_sf"/>
</dbReference>
<evidence type="ECO:0000256" key="2">
    <source>
        <dbReference type="ARBA" id="ARBA00022517"/>
    </source>
</evidence>
<dbReference type="GO" id="GO:0004518">
    <property type="term" value="F:nuclease activity"/>
    <property type="evidence" value="ECO:0007669"/>
    <property type="project" value="UniProtKB-KW"/>
</dbReference>
<dbReference type="Gene3D" id="3.30.420.140">
    <property type="entry name" value="YqgF/RNase H-like domain"/>
    <property type="match status" value="1"/>
</dbReference>
<dbReference type="InterPro" id="IPR005227">
    <property type="entry name" value="YqgF"/>
</dbReference>
<name>A0A8I1A9P2_THEIN</name>
<dbReference type="GO" id="GO:0000967">
    <property type="term" value="P:rRNA 5'-end processing"/>
    <property type="evidence" value="ECO:0007669"/>
    <property type="project" value="UniProtKB-UniRule"/>
</dbReference>
<evidence type="ECO:0000256" key="3">
    <source>
        <dbReference type="ARBA" id="ARBA00022722"/>
    </source>
</evidence>
<dbReference type="InterPro" id="IPR037027">
    <property type="entry name" value="YqgF/RNaseH-like_dom_sf"/>
</dbReference>
<comment type="function">
    <text evidence="5">Could be a nuclease involved in processing of the 5'-end of pre-16S rRNA.</text>
</comment>
<dbReference type="NCBIfam" id="TIGR00250">
    <property type="entry name" value="RNAse_H_YqgF"/>
    <property type="match status" value="1"/>
</dbReference>